<protein>
    <submittedName>
        <fullName evidence="1">Uncharacterized protein</fullName>
    </submittedName>
</protein>
<accession>A0A8S1MRB1</accession>
<evidence type="ECO:0000313" key="2">
    <source>
        <dbReference type="Proteomes" id="UP000688137"/>
    </source>
</evidence>
<dbReference type="EMBL" id="CAJJDM010000059">
    <property type="protein sequence ID" value="CAD8077404.1"/>
    <property type="molecule type" value="Genomic_DNA"/>
</dbReference>
<keyword evidence="2" id="KW-1185">Reference proteome</keyword>
<dbReference type="AlphaFoldDB" id="A0A8S1MRB1"/>
<evidence type="ECO:0000313" key="1">
    <source>
        <dbReference type="EMBL" id="CAD8077404.1"/>
    </source>
</evidence>
<organism evidence="1 2">
    <name type="scientific">Paramecium primaurelia</name>
    <dbReference type="NCBI Taxonomy" id="5886"/>
    <lineage>
        <taxon>Eukaryota</taxon>
        <taxon>Sar</taxon>
        <taxon>Alveolata</taxon>
        <taxon>Ciliophora</taxon>
        <taxon>Intramacronucleata</taxon>
        <taxon>Oligohymenophorea</taxon>
        <taxon>Peniculida</taxon>
        <taxon>Parameciidae</taxon>
        <taxon>Paramecium</taxon>
    </lineage>
</organism>
<reference evidence="1" key="1">
    <citation type="submission" date="2021-01" db="EMBL/GenBank/DDBJ databases">
        <authorList>
            <consortium name="Genoscope - CEA"/>
            <person name="William W."/>
        </authorList>
    </citation>
    <scope>NUCLEOTIDE SEQUENCE</scope>
</reference>
<name>A0A8S1MRB1_PARPR</name>
<comment type="caution">
    <text evidence="1">The sequence shown here is derived from an EMBL/GenBank/DDBJ whole genome shotgun (WGS) entry which is preliminary data.</text>
</comment>
<gene>
    <name evidence="1" type="ORF">PPRIM_AZ9-3.1.T0580096</name>
</gene>
<dbReference type="OMA" id="NHNIFTR"/>
<dbReference type="Proteomes" id="UP000688137">
    <property type="component" value="Unassembled WGS sequence"/>
</dbReference>
<proteinExistence type="predicted"/>
<sequence length="435" mass="51496">MLKINFKETRQQTSYLNQIPQKSKFLEFRQCHTWHSKSFELPSNSLLQSNQQRRQLPKLKTNLNIPNTTQIQQSATKSSRSEKFDITDAISTTSHIIIETPVKNCLIRRVSQFEFIGSKQKRLNNLTTSIQVFQHSKDAAILKKKKMNRLKMQYKFTQRSNHKKYYRHHKSRSQRLPTILKITHKRAKTNSDQQYEGPINKLEPDLERKINLLLQRKRNSHLILRRKTCIQEPKNSVFVSRDKLLKYHEIMDKKFDQFDSSCESSPATILKVQFKKKQFIKLQQTNSGNHQYLTPRLNYEQNHNIFTRKASHSVIAQYVNEKNKKIKNIFQSKLPNIIQPSLNELNQYFLAQKRSVDIIRTTQQLIQSKSSGYLPQQIQLNNKQTQFINKQLKIINQDSQICSSTRIKTLPSDTTVSRNKINLQQKLWPYFQQLK</sequence>